<dbReference type="PANTHER" id="PTHR11266">
    <property type="entry name" value="PEROXISOMAL MEMBRANE PROTEIN 2, PXMP2 MPV17"/>
    <property type="match status" value="1"/>
</dbReference>
<dbReference type="PANTHER" id="PTHR11266:SF17">
    <property type="entry name" value="PROTEIN MPV17"/>
    <property type="match status" value="1"/>
</dbReference>
<evidence type="ECO:0008006" key="9">
    <source>
        <dbReference type="Google" id="ProtNLM"/>
    </source>
</evidence>
<evidence type="ECO:0000256" key="3">
    <source>
        <dbReference type="ARBA" id="ARBA00022692"/>
    </source>
</evidence>
<evidence type="ECO:0000313" key="8">
    <source>
        <dbReference type="Proteomes" id="UP000054248"/>
    </source>
</evidence>
<feature type="transmembrane region" description="Helical" evidence="6">
    <location>
        <begin position="95"/>
        <end position="112"/>
    </location>
</feature>
<dbReference type="GO" id="GO:0016020">
    <property type="term" value="C:membrane"/>
    <property type="evidence" value="ECO:0007669"/>
    <property type="project" value="UniProtKB-SubCell"/>
</dbReference>
<dbReference type="STRING" id="1051891.A0A0C3QEQ9"/>
<reference evidence="7 8" key="1">
    <citation type="submission" date="2014-04" db="EMBL/GenBank/DDBJ databases">
        <authorList>
            <consortium name="DOE Joint Genome Institute"/>
            <person name="Kuo A."/>
            <person name="Girlanda M."/>
            <person name="Perotto S."/>
            <person name="Kohler A."/>
            <person name="Nagy L.G."/>
            <person name="Floudas D."/>
            <person name="Copeland A."/>
            <person name="Barry K.W."/>
            <person name="Cichocki N."/>
            <person name="Veneault-Fourrey C."/>
            <person name="LaButti K."/>
            <person name="Lindquist E.A."/>
            <person name="Lipzen A."/>
            <person name="Lundell T."/>
            <person name="Morin E."/>
            <person name="Murat C."/>
            <person name="Sun H."/>
            <person name="Tunlid A."/>
            <person name="Henrissat B."/>
            <person name="Grigoriev I.V."/>
            <person name="Hibbett D.S."/>
            <person name="Martin F."/>
            <person name="Nordberg H.P."/>
            <person name="Cantor M.N."/>
            <person name="Hua S.X."/>
        </authorList>
    </citation>
    <scope>NUCLEOTIDE SEQUENCE [LARGE SCALE GENOMIC DNA]</scope>
    <source>
        <strain evidence="7 8">MUT 4182</strain>
    </source>
</reference>
<dbReference type="Pfam" id="PF04117">
    <property type="entry name" value="Mpv17_PMP22"/>
    <property type="match status" value="1"/>
</dbReference>
<dbReference type="InterPro" id="IPR007248">
    <property type="entry name" value="Mpv17_PMP22"/>
</dbReference>
<reference evidence="8" key="2">
    <citation type="submission" date="2015-01" db="EMBL/GenBank/DDBJ databases">
        <title>Evolutionary Origins and Diversification of the Mycorrhizal Mutualists.</title>
        <authorList>
            <consortium name="DOE Joint Genome Institute"/>
            <consortium name="Mycorrhizal Genomics Consortium"/>
            <person name="Kohler A."/>
            <person name="Kuo A."/>
            <person name="Nagy L.G."/>
            <person name="Floudas D."/>
            <person name="Copeland A."/>
            <person name="Barry K.W."/>
            <person name="Cichocki N."/>
            <person name="Veneault-Fourrey C."/>
            <person name="LaButti K."/>
            <person name="Lindquist E.A."/>
            <person name="Lipzen A."/>
            <person name="Lundell T."/>
            <person name="Morin E."/>
            <person name="Murat C."/>
            <person name="Riley R."/>
            <person name="Ohm R."/>
            <person name="Sun H."/>
            <person name="Tunlid A."/>
            <person name="Henrissat B."/>
            <person name="Grigoriev I.V."/>
            <person name="Hibbett D.S."/>
            <person name="Martin F."/>
        </authorList>
    </citation>
    <scope>NUCLEOTIDE SEQUENCE [LARGE SCALE GENOMIC DNA]</scope>
    <source>
        <strain evidence="8">MUT 4182</strain>
    </source>
</reference>
<comment type="subcellular location">
    <subcellularLocation>
        <location evidence="1">Membrane</location>
        <topology evidence="1">Multi-pass membrane protein</topology>
    </subcellularLocation>
</comment>
<organism evidence="7 8">
    <name type="scientific">Tulasnella calospora MUT 4182</name>
    <dbReference type="NCBI Taxonomy" id="1051891"/>
    <lineage>
        <taxon>Eukaryota</taxon>
        <taxon>Fungi</taxon>
        <taxon>Dikarya</taxon>
        <taxon>Basidiomycota</taxon>
        <taxon>Agaricomycotina</taxon>
        <taxon>Agaricomycetes</taxon>
        <taxon>Cantharellales</taxon>
        <taxon>Tulasnellaceae</taxon>
        <taxon>Tulasnella</taxon>
    </lineage>
</organism>
<feature type="transmembrane region" description="Helical" evidence="6">
    <location>
        <begin position="55"/>
        <end position="74"/>
    </location>
</feature>
<feature type="non-terminal residue" evidence="7">
    <location>
        <position position="178"/>
    </location>
</feature>
<accession>A0A0C3QEQ9</accession>
<dbReference type="GO" id="GO:0005739">
    <property type="term" value="C:mitochondrion"/>
    <property type="evidence" value="ECO:0007669"/>
    <property type="project" value="TreeGrafter"/>
</dbReference>
<proteinExistence type="inferred from homology"/>
<name>A0A0C3QEQ9_9AGAM</name>
<keyword evidence="5 6" id="KW-0472">Membrane</keyword>
<dbReference type="EMBL" id="KN823062">
    <property type="protein sequence ID" value="KIO24411.1"/>
    <property type="molecule type" value="Genomic_DNA"/>
</dbReference>
<dbReference type="HOGENOM" id="CLU_049109_8_1_1"/>
<dbReference type="Proteomes" id="UP000054248">
    <property type="component" value="Unassembled WGS sequence"/>
</dbReference>
<dbReference type="OrthoDB" id="430207at2759"/>
<sequence length="178" mass="19746">MSSLIKAYQNVLQRRPLITSAVSSFTLFAAGDVIAQQVVEKNGIKGHDWVRTTRLGLYGGLIFTPVVVPWYRIIDKVKFASRPASIAAKVALDQFIFAPFAVGLFFTATTLMEGKSLDDVKAKLHKSYTSTVKANWMLFIPFQTINMGFVPLQHRLLAVNVISLFWNTYLSLASAADS</sequence>
<comment type="similarity">
    <text evidence="2 6">Belongs to the peroxisomal membrane protein PXMP2/4 family.</text>
</comment>
<evidence type="ECO:0000256" key="2">
    <source>
        <dbReference type="ARBA" id="ARBA00006824"/>
    </source>
</evidence>
<evidence type="ECO:0000256" key="5">
    <source>
        <dbReference type="ARBA" id="ARBA00023136"/>
    </source>
</evidence>
<evidence type="ECO:0000256" key="1">
    <source>
        <dbReference type="ARBA" id="ARBA00004141"/>
    </source>
</evidence>
<gene>
    <name evidence="7" type="ORF">M407DRAFT_47674</name>
</gene>
<keyword evidence="4 6" id="KW-1133">Transmembrane helix</keyword>
<keyword evidence="8" id="KW-1185">Reference proteome</keyword>
<evidence type="ECO:0000256" key="6">
    <source>
        <dbReference type="RuleBase" id="RU363053"/>
    </source>
</evidence>
<dbReference type="AlphaFoldDB" id="A0A0C3QEQ9"/>
<evidence type="ECO:0000313" key="7">
    <source>
        <dbReference type="EMBL" id="KIO24411.1"/>
    </source>
</evidence>
<keyword evidence="3 6" id="KW-0812">Transmembrane</keyword>
<protein>
    <recommendedName>
        <fullName evidence="9">Protein SYM1</fullName>
    </recommendedName>
</protein>
<evidence type="ECO:0000256" key="4">
    <source>
        <dbReference type="ARBA" id="ARBA00022989"/>
    </source>
</evidence>